<evidence type="ECO:0000313" key="7">
    <source>
        <dbReference type="EMBL" id="MFC0542112.1"/>
    </source>
</evidence>
<gene>
    <name evidence="7" type="ORF">ACFFH7_11515</name>
</gene>
<dbReference type="PROSITE" id="PS51935">
    <property type="entry name" value="NLPC_P60"/>
    <property type="match status" value="1"/>
</dbReference>
<evidence type="ECO:0000313" key="8">
    <source>
        <dbReference type="Proteomes" id="UP001589810"/>
    </source>
</evidence>
<evidence type="ECO:0000256" key="5">
    <source>
        <dbReference type="SAM" id="SignalP"/>
    </source>
</evidence>
<keyword evidence="4" id="KW-0788">Thiol protease</keyword>
<dbReference type="EMBL" id="JBHLUD010000003">
    <property type="protein sequence ID" value="MFC0542112.1"/>
    <property type="molecule type" value="Genomic_DNA"/>
</dbReference>
<dbReference type="Proteomes" id="UP001589810">
    <property type="component" value="Unassembled WGS sequence"/>
</dbReference>
<dbReference type="InterPro" id="IPR000064">
    <property type="entry name" value="NLP_P60_dom"/>
</dbReference>
<feature type="domain" description="NlpC/P60" evidence="6">
    <location>
        <begin position="148"/>
        <end position="296"/>
    </location>
</feature>
<feature type="signal peptide" evidence="5">
    <location>
        <begin position="1"/>
        <end position="26"/>
    </location>
</feature>
<protein>
    <recommendedName>
        <fullName evidence="6">NlpC/P60 domain-containing protein</fullName>
    </recommendedName>
</protein>
<evidence type="ECO:0000256" key="3">
    <source>
        <dbReference type="ARBA" id="ARBA00022801"/>
    </source>
</evidence>
<dbReference type="InterPro" id="IPR038765">
    <property type="entry name" value="Papain-like_cys_pep_sf"/>
</dbReference>
<reference evidence="7 8" key="1">
    <citation type="submission" date="2024-09" db="EMBL/GenBank/DDBJ databases">
        <authorList>
            <person name="Sun Q."/>
            <person name="Mori K."/>
        </authorList>
    </citation>
    <scope>NUCLEOTIDE SEQUENCE [LARGE SCALE GENOMIC DNA]</scope>
    <source>
        <strain evidence="7 8">TBRC 1432</strain>
    </source>
</reference>
<dbReference type="RefSeq" id="WP_273943087.1">
    <property type="nucleotide sequence ID" value="NZ_CP097263.1"/>
</dbReference>
<comment type="caution">
    <text evidence="7">The sequence shown here is derived from an EMBL/GenBank/DDBJ whole genome shotgun (WGS) entry which is preliminary data.</text>
</comment>
<accession>A0ABV6MPU8</accession>
<evidence type="ECO:0000259" key="6">
    <source>
        <dbReference type="PROSITE" id="PS51935"/>
    </source>
</evidence>
<name>A0ABV6MPU8_9PSEU</name>
<feature type="chain" id="PRO_5047066574" description="NlpC/P60 domain-containing protein" evidence="5">
    <location>
        <begin position="27"/>
        <end position="296"/>
    </location>
</feature>
<keyword evidence="8" id="KW-1185">Reference proteome</keyword>
<keyword evidence="3" id="KW-0378">Hydrolase</keyword>
<keyword evidence="5" id="KW-0732">Signal</keyword>
<evidence type="ECO:0000256" key="2">
    <source>
        <dbReference type="ARBA" id="ARBA00022670"/>
    </source>
</evidence>
<comment type="similarity">
    <text evidence="1">Belongs to the peptidase C40 family.</text>
</comment>
<sequence length="296" mass="31374">MRHVRTAVLLTTVALSGTAVVGLAQATDAPARARDSGVVVATRTARPPATSYSYLRLDNPPRTEVLDQNDELVATLTDGARSTVLSGPSRTFTDPRTTAVVTTDAWVRLTPQPWHVGDEKADWFRPWLNQALADRGPDVLAIATQYVTGAHFGADADVADFLGQPWQGRTPRKNKLGTLDSAGYARLVYGYRLGFPLEARNPSEIAAARLGAVVADTTPGARFRAQPGDLLLFAVDGKAAAVDHVGIYLGADDSGRPRFLACRGPSDGPTFGDVGGASVLDDNGPYAAGLRGVRRL</sequence>
<organism evidence="7 8">
    <name type="scientific">Kutzneria chonburiensis</name>
    <dbReference type="NCBI Taxonomy" id="1483604"/>
    <lineage>
        <taxon>Bacteria</taxon>
        <taxon>Bacillati</taxon>
        <taxon>Actinomycetota</taxon>
        <taxon>Actinomycetes</taxon>
        <taxon>Pseudonocardiales</taxon>
        <taxon>Pseudonocardiaceae</taxon>
        <taxon>Kutzneria</taxon>
    </lineage>
</organism>
<evidence type="ECO:0000256" key="4">
    <source>
        <dbReference type="ARBA" id="ARBA00022807"/>
    </source>
</evidence>
<dbReference type="Gene3D" id="3.90.1720.10">
    <property type="entry name" value="endopeptidase domain like (from Nostoc punctiforme)"/>
    <property type="match status" value="1"/>
</dbReference>
<dbReference type="SUPFAM" id="SSF54001">
    <property type="entry name" value="Cysteine proteinases"/>
    <property type="match status" value="1"/>
</dbReference>
<keyword evidence="2" id="KW-0645">Protease</keyword>
<evidence type="ECO:0000256" key="1">
    <source>
        <dbReference type="ARBA" id="ARBA00007074"/>
    </source>
</evidence>
<proteinExistence type="inferred from homology"/>